<evidence type="ECO:0000256" key="1">
    <source>
        <dbReference type="SAM" id="MobiDB-lite"/>
    </source>
</evidence>
<sequence length="91" mass="10016">MLGPHRRGLTPRVLALEADRDSLPSVERLVLKATEKGVQQQQQRQQHQQQRRRTGDMATVVDADAAQATAVAPEVELHAFVGLLLSGRVRG</sequence>
<dbReference type="EMBL" id="JAHHUM010000041">
    <property type="protein sequence ID" value="KAK5623237.1"/>
    <property type="molecule type" value="Genomic_DNA"/>
</dbReference>
<keyword evidence="3" id="KW-1185">Reference proteome</keyword>
<gene>
    <name evidence="2" type="ORF">CRENBAI_017561</name>
</gene>
<dbReference type="Proteomes" id="UP001311232">
    <property type="component" value="Unassembled WGS sequence"/>
</dbReference>
<proteinExistence type="predicted"/>
<dbReference type="AlphaFoldDB" id="A0AAV9SRS3"/>
<feature type="compositionally biased region" description="Low complexity" evidence="1">
    <location>
        <begin position="39"/>
        <end position="48"/>
    </location>
</feature>
<protein>
    <submittedName>
        <fullName evidence="2">Uncharacterized protein</fullName>
    </submittedName>
</protein>
<name>A0AAV9SRS3_9TELE</name>
<evidence type="ECO:0000313" key="2">
    <source>
        <dbReference type="EMBL" id="KAK5623237.1"/>
    </source>
</evidence>
<organism evidence="2 3">
    <name type="scientific">Crenichthys baileyi</name>
    <name type="common">White River springfish</name>
    <dbReference type="NCBI Taxonomy" id="28760"/>
    <lineage>
        <taxon>Eukaryota</taxon>
        <taxon>Metazoa</taxon>
        <taxon>Chordata</taxon>
        <taxon>Craniata</taxon>
        <taxon>Vertebrata</taxon>
        <taxon>Euteleostomi</taxon>
        <taxon>Actinopterygii</taxon>
        <taxon>Neopterygii</taxon>
        <taxon>Teleostei</taxon>
        <taxon>Neoteleostei</taxon>
        <taxon>Acanthomorphata</taxon>
        <taxon>Ovalentaria</taxon>
        <taxon>Atherinomorphae</taxon>
        <taxon>Cyprinodontiformes</taxon>
        <taxon>Goodeidae</taxon>
        <taxon>Crenichthys</taxon>
    </lineage>
</organism>
<reference evidence="2 3" key="1">
    <citation type="submission" date="2021-06" db="EMBL/GenBank/DDBJ databases">
        <authorList>
            <person name="Palmer J.M."/>
        </authorList>
    </citation>
    <scope>NUCLEOTIDE SEQUENCE [LARGE SCALE GENOMIC DNA]</scope>
    <source>
        <strain evidence="2 3">MEX-2019</strain>
        <tissue evidence="2">Muscle</tissue>
    </source>
</reference>
<evidence type="ECO:0000313" key="3">
    <source>
        <dbReference type="Proteomes" id="UP001311232"/>
    </source>
</evidence>
<feature type="region of interest" description="Disordered" evidence="1">
    <location>
        <begin position="35"/>
        <end position="56"/>
    </location>
</feature>
<accession>A0AAV9SRS3</accession>
<comment type="caution">
    <text evidence="2">The sequence shown here is derived from an EMBL/GenBank/DDBJ whole genome shotgun (WGS) entry which is preliminary data.</text>
</comment>